<evidence type="ECO:0000313" key="8">
    <source>
        <dbReference type="EMBL" id="GIE42795.1"/>
    </source>
</evidence>
<dbReference type="Proteomes" id="UP000631312">
    <property type="component" value="Unassembled WGS sequence"/>
</dbReference>
<dbReference type="PANTHER" id="PTHR30349">
    <property type="entry name" value="PHAGE INTEGRASE-RELATED"/>
    <property type="match status" value="1"/>
</dbReference>
<dbReference type="InterPro" id="IPR044068">
    <property type="entry name" value="CB"/>
</dbReference>
<organism evidence="8 9">
    <name type="scientific">Actinoplanes lobatus</name>
    <dbReference type="NCBI Taxonomy" id="113568"/>
    <lineage>
        <taxon>Bacteria</taxon>
        <taxon>Bacillati</taxon>
        <taxon>Actinomycetota</taxon>
        <taxon>Actinomycetes</taxon>
        <taxon>Micromonosporales</taxon>
        <taxon>Micromonosporaceae</taxon>
        <taxon>Actinoplanes</taxon>
    </lineage>
</organism>
<dbReference type="PROSITE" id="PS51900">
    <property type="entry name" value="CB"/>
    <property type="match status" value="1"/>
</dbReference>
<evidence type="ECO:0000259" key="6">
    <source>
        <dbReference type="PROSITE" id="PS51898"/>
    </source>
</evidence>
<evidence type="ECO:0000256" key="2">
    <source>
        <dbReference type="ARBA" id="ARBA00022908"/>
    </source>
</evidence>
<evidence type="ECO:0000256" key="4">
    <source>
        <dbReference type="ARBA" id="ARBA00023172"/>
    </source>
</evidence>
<dbReference type="InterPro" id="IPR004107">
    <property type="entry name" value="Integrase_SAM-like_N"/>
</dbReference>
<evidence type="ECO:0000259" key="7">
    <source>
        <dbReference type="PROSITE" id="PS51900"/>
    </source>
</evidence>
<keyword evidence="2" id="KW-0229">DNA integration</keyword>
<dbReference type="Pfam" id="PF00589">
    <property type="entry name" value="Phage_integrase"/>
    <property type="match status" value="1"/>
</dbReference>
<dbReference type="PANTHER" id="PTHR30349:SF41">
    <property type="entry name" value="INTEGRASE_RECOMBINASE PROTEIN MJ0367-RELATED"/>
    <property type="match status" value="1"/>
</dbReference>
<feature type="domain" description="Tyr recombinase" evidence="6">
    <location>
        <begin position="120"/>
        <end position="301"/>
    </location>
</feature>
<dbReference type="EMBL" id="BOMP01000098">
    <property type="protein sequence ID" value="GIE42795.1"/>
    <property type="molecule type" value="Genomic_DNA"/>
</dbReference>
<dbReference type="InterPro" id="IPR013762">
    <property type="entry name" value="Integrase-like_cat_sf"/>
</dbReference>
<evidence type="ECO:0000256" key="5">
    <source>
        <dbReference type="PROSITE-ProRule" id="PRU01248"/>
    </source>
</evidence>
<keyword evidence="4" id="KW-0233">DNA recombination</keyword>
<dbReference type="PROSITE" id="PS51898">
    <property type="entry name" value="TYR_RECOMBINASE"/>
    <property type="match status" value="1"/>
</dbReference>
<dbReference type="InterPro" id="IPR010998">
    <property type="entry name" value="Integrase_recombinase_N"/>
</dbReference>
<keyword evidence="3 5" id="KW-0238">DNA-binding</keyword>
<evidence type="ECO:0000256" key="3">
    <source>
        <dbReference type="ARBA" id="ARBA00023125"/>
    </source>
</evidence>
<dbReference type="InterPro" id="IPR050090">
    <property type="entry name" value="Tyrosine_recombinase_XerCD"/>
</dbReference>
<comment type="similarity">
    <text evidence="1">Belongs to the 'phage' integrase family.</text>
</comment>
<dbReference type="Gene3D" id="1.10.443.10">
    <property type="entry name" value="Intergrase catalytic core"/>
    <property type="match status" value="1"/>
</dbReference>
<dbReference type="InterPro" id="IPR011010">
    <property type="entry name" value="DNA_brk_join_enz"/>
</dbReference>
<dbReference type="Pfam" id="PF02899">
    <property type="entry name" value="Phage_int_SAM_1"/>
    <property type="match status" value="1"/>
</dbReference>
<evidence type="ECO:0008006" key="10">
    <source>
        <dbReference type="Google" id="ProtNLM"/>
    </source>
</evidence>
<dbReference type="RefSeq" id="WP_203832671.1">
    <property type="nucleotide sequence ID" value="NZ_BOMP01000098.1"/>
</dbReference>
<comment type="caution">
    <text evidence="8">The sequence shown here is derived from an EMBL/GenBank/DDBJ whole genome shotgun (WGS) entry which is preliminary data.</text>
</comment>
<proteinExistence type="inferred from homology"/>
<keyword evidence="9" id="KW-1185">Reference proteome</keyword>
<feature type="domain" description="Core-binding (CB)" evidence="7">
    <location>
        <begin position="14"/>
        <end position="99"/>
    </location>
</feature>
<dbReference type="InterPro" id="IPR002104">
    <property type="entry name" value="Integrase_catalytic"/>
</dbReference>
<sequence>MNPATGPSEPLDLDDIRTLIPDWERHLKARNRSAQTIASYRRCALNLAEWLAREGRPTLVGSVTREHIEAFLAEMLDRLSAATAAKHYRSLQQFWKWLLDDEEITRSPMERMSPPAVPEQPVPVLTDDELRRLLGVCKGPEFEPRRDNAILRILIETGVRLGEISGLDLDDIDWEIDVVQVLGKGRRRRSVPFGSKTSDALRRYVRARAKHPKAGTSSALWLGRQGRMTESGLAQMLERRGIQAGVPDVHPHRFRHSFANDWLAAGGQETDLMRLAGWKSRQMVGRYAASAADDRARAAHRQAARGDRF</sequence>
<evidence type="ECO:0000256" key="1">
    <source>
        <dbReference type="ARBA" id="ARBA00008857"/>
    </source>
</evidence>
<gene>
    <name evidence="8" type="ORF">Alo02nite_56930</name>
</gene>
<evidence type="ECO:0000313" key="9">
    <source>
        <dbReference type="Proteomes" id="UP000631312"/>
    </source>
</evidence>
<reference evidence="8 9" key="1">
    <citation type="submission" date="2021-01" db="EMBL/GenBank/DDBJ databases">
        <title>Whole genome shotgun sequence of Actinoplanes lobatus NBRC 12513.</title>
        <authorList>
            <person name="Komaki H."/>
            <person name="Tamura T."/>
        </authorList>
    </citation>
    <scope>NUCLEOTIDE SEQUENCE [LARGE SCALE GENOMIC DNA]</scope>
    <source>
        <strain evidence="8 9">NBRC 12513</strain>
    </source>
</reference>
<dbReference type="SUPFAM" id="SSF56349">
    <property type="entry name" value="DNA breaking-rejoining enzymes"/>
    <property type="match status" value="1"/>
</dbReference>
<dbReference type="Gene3D" id="1.10.150.130">
    <property type="match status" value="1"/>
</dbReference>
<protein>
    <recommendedName>
        <fullName evidence="10">Integrase</fullName>
    </recommendedName>
</protein>
<accession>A0ABQ4APQ4</accession>
<name>A0ABQ4APQ4_9ACTN</name>